<evidence type="ECO:0000256" key="5">
    <source>
        <dbReference type="ARBA" id="ARBA00022554"/>
    </source>
</evidence>
<protein>
    <recommendedName>
        <fullName evidence="4">thioglucosidase</fullName>
        <ecNumber evidence="4">3.2.1.147</ecNumber>
    </recommendedName>
    <alternativeName>
        <fullName evidence="6">Sinigrinase</fullName>
    </alternativeName>
    <alternativeName>
        <fullName evidence="7">Thioglucosidase</fullName>
    </alternativeName>
</protein>
<evidence type="ECO:0000256" key="8">
    <source>
        <dbReference type="ARBA" id="ARBA00034026"/>
    </source>
</evidence>
<dbReference type="AlphaFoldDB" id="A0A8S9MUY8"/>
<gene>
    <name evidence="10" type="ORF">F2Q68_00040120</name>
</gene>
<dbReference type="EMBL" id="QGKW02000007">
    <property type="protein sequence ID" value="KAF2620873.1"/>
    <property type="molecule type" value="Genomic_DNA"/>
</dbReference>
<evidence type="ECO:0000256" key="3">
    <source>
        <dbReference type="ARBA" id="ARBA00010838"/>
    </source>
</evidence>
<evidence type="ECO:0000256" key="1">
    <source>
        <dbReference type="ARBA" id="ARBA00003014"/>
    </source>
</evidence>
<dbReference type="GO" id="GO:0008422">
    <property type="term" value="F:beta-glucosidase activity"/>
    <property type="evidence" value="ECO:0007669"/>
    <property type="project" value="TreeGrafter"/>
</dbReference>
<dbReference type="EC" id="3.2.1.147" evidence="4"/>
<dbReference type="PANTHER" id="PTHR10353:SF231">
    <property type="entry name" value="THIOGLUCOSIDASE"/>
    <property type="match status" value="1"/>
</dbReference>
<evidence type="ECO:0000256" key="4">
    <source>
        <dbReference type="ARBA" id="ARBA00012250"/>
    </source>
</evidence>
<dbReference type="GO" id="GO:0005773">
    <property type="term" value="C:vacuole"/>
    <property type="evidence" value="ECO:0007669"/>
    <property type="project" value="UniProtKB-SubCell"/>
</dbReference>
<name>A0A8S9MUY8_BRACR</name>
<comment type="function">
    <text evidence="1">Degradation of glucosinolates (glucose residue linked by a thioglucoside bound to an amino acid derivative) to glucose, sulfate and any of the products: thiocyanates, isothiocyanates, nitriles, epithionitriles or oxazolidine-2-thiones.</text>
</comment>
<comment type="similarity">
    <text evidence="3 9">Belongs to the glycosyl hydrolase 1 family.</text>
</comment>
<reference evidence="10" key="1">
    <citation type="submission" date="2019-12" db="EMBL/GenBank/DDBJ databases">
        <title>Genome sequencing and annotation of Brassica cretica.</title>
        <authorList>
            <person name="Studholme D.J."/>
            <person name="Sarris P.F."/>
        </authorList>
    </citation>
    <scope>NUCLEOTIDE SEQUENCE</scope>
    <source>
        <strain evidence="10">PFS-001/15</strain>
        <tissue evidence="10">Leaf</tissue>
    </source>
</reference>
<evidence type="ECO:0000256" key="6">
    <source>
        <dbReference type="ARBA" id="ARBA00032643"/>
    </source>
</evidence>
<dbReference type="InterPro" id="IPR017853">
    <property type="entry name" value="GH"/>
</dbReference>
<comment type="subcellular location">
    <subcellularLocation>
        <location evidence="2">Vacuole</location>
    </subcellularLocation>
</comment>
<dbReference type="SUPFAM" id="SSF51445">
    <property type="entry name" value="(Trans)glycosidases"/>
    <property type="match status" value="1"/>
</dbReference>
<organism evidence="10 11">
    <name type="scientific">Brassica cretica</name>
    <name type="common">Mustard</name>
    <dbReference type="NCBI Taxonomy" id="69181"/>
    <lineage>
        <taxon>Eukaryota</taxon>
        <taxon>Viridiplantae</taxon>
        <taxon>Streptophyta</taxon>
        <taxon>Embryophyta</taxon>
        <taxon>Tracheophyta</taxon>
        <taxon>Spermatophyta</taxon>
        <taxon>Magnoliopsida</taxon>
        <taxon>eudicotyledons</taxon>
        <taxon>Gunneridae</taxon>
        <taxon>Pentapetalae</taxon>
        <taxon>rosids</taxon>
        <taxon>malvids</taxon>
        <taxon>Brassicales</taxon>
        <taxon>Brassicaceae</taxon>
        <taxon>Brassiceae</taxon>
        <taxon>Brassica</taxon>
    </lineage>
</organism>
<evidence type="ECO:0000313" key="11">
    <source>
        <dbReference type="Proteomes" id="UP000712281"/>
    </source>
</evidence>
<proteinExistence type="inferred from homology"/>
<keyword evidence="5" id="KW-0926">Vacuole</keyword>
<dbReference type="Proteomes" id="UP000712281">
    <property type="component" value="Unassembled WGS sequence"/>
</dbReference>
<sequence length="107" mass="11885">MKKVLAKKHCQHVVILINSTVAVSKKTSSSALHLLLTRHIEGGVGRGLNVWDGFTHRYPNKSGSDHGNGDTTCDSYSYWEKDIEALVELNATGYRFSIAWSRIIPSL</sequence>
<comment type="catalytic activity">
    <reaction evidence="8">
        <text>a thioglucoside + H2O = a sugar + a thiol.</text>
        <dbReference type="EC" id="3.2.1.147"/>
    </reaction>
</comment>
<dbReference type="GO" id="GO:0019137">
    <property type="term" value="F:thioglucosidase activity"/>
    <property type="evidence" value="ECO:0007669"/>
    <property type="project" value="UniProtKB-EC"/>
</dbReference>
<dbReference type="InterPro" id="IPR001360">
    <property type="entry name" value="Glyco_hydro_1"/>
</dbReference>
<comment type="caution">
    <text evidence="10">The sequence shown here is derived from an EMBL/GenBank/DDBJ whole genome shotgun (WGS) entry which is preliminary data.</text>
</comment>
<dbReference type="Pfam" id="PF00232">
    <property type="entry name" value="Glyco_hydro_1"/>
    <property type="match status" value="1"/>
</dbReference>
<dbReference type="Gene3D" id="3.20.20.80">
    <property type="entry name" value="Glycosidases"/>
    <property type="match status" value="1"/>
</dbReference>
<evidence type="ECO:0000256" key="7">
    <source>
        <dbReference type="ARBA" id="ARBA00032797"/>
    </source>
</evidence>
<dbReference type="GO" id="GO:0005975">
    <property type="term" value="P:carbohydrate metabolic process"/>
    <property type="evidence" value="ECO:0007669"/>
    <property type="project" value="InterPro"/>
</dbReference>
<evidence type="ECO:0000256" key="9">
    <source>
        <dbReference type="RuleBase" id="RU003690"/>
    </source>
</evidence>
<accession>A0A8S9MUY8</accession>
<evidence type="ECO:0000256" key="2">
    <source>
        <dbReference type="ARBA" id="ARBA00004116"/>
    </source>
</evidence>
<evidence type="ECO:0000313" key="10">
    <source>
        <dbReference type="EMBL" id="KAF2620873.1"/>
    </source>
</evidence>
<dbReference type="PANTHER" id="PTHR10353">
    <property type="entry name" value="GLYCOSYL HYDROLASE"/>
    <property type="match status" value="1"/>
</dbReference>